<dbReference type="GO" id="GO:0009253">
    <property type="term" value="P:peptidoglycan catabolic process"/>
    <property type="evidence" value="ECO:0007669"/>
    <property type="project" value="InterPro"/>
</dbReference>
<dbReference type="EMBL" id="RJUF01000176">
    <property type="protein sequence ID" value="MCP9764766.1"/>
    <property type="molecule type" value="Genomic_DNA"/>
</dbReference>
<dbReference type="PANTHER" id="PTHR34135:SF2">
    <property type="entry name" value="LYSOZYME"/>
    <property type="match status" value="1"/>
</dbReference>
<dbReference type="Proteomes" id="UP001204144">
    <property type="component" value="Unassembled WGS sequence"/>
</dbReference>
<gene>
    <name evidence="5" type="ORF">EGI31_17645</name>
</gene>
<keyword evidence="4" id="KW-1133">Transmembrane helix</keyword>
<dbReference type="Pfam" id="PF01183">
    <property type="entry name" value="Glyco_hydro_25"/>
    <property type="match status" value="1"/>
</dbReference>
<dbReference type="AlphaFoldDB" id="A0AAE3KVZ1"/>
<dbReference type="GO" id="GO:0016998">
    <property type="term" value="P:cell wall macromolecule catabolic process"/>
    <property type="evidence" value="ECO:0007669"/>
    <property type="project" value="InterPro"/>
</dbReference>
<sequence>MEKNLIRPLAKRTKKAKYTLKPRIKRGLKLLLLLTSPILLYICYYAYKEFKAGLIKYKAFGVYIPNQYEIHGIDVSHYQQIINWKSVKAMNIEGVNIDFAFLKATQGTQTIDLQYFQNKLRARKADVPVGAYHFFVASKDPVQQANLFSKVVQIKKGDLPPVVDIEKEYHQSSEKIRKSLKTWLRLVERKYEVKPIIYTNVDFYKNHLEGYFESYPVWIAHYTKLREPNIEKDWTFWQLSEEATVNGINGKVDFNVFNGTREEFEELKIK</sequence>
<evidence type="ECO:0000256" key="2">
    <source>
        <dbReference type="ARBA" id="ARBA00022801"/>
    </source>
</evidence>
<dbReference type="GO" id="GO:0003796">
    <property type="term" value="F:lysozyme activity"/>
    <property type="evidence" value="ECO:0007669"/>
    <property type="project" value="InterPro"/>
</dbReference>
<dbReference type="SUPFAM" id="SSF51445">
    <property type="entry name" value="(Trans)glycosidases"/>
    <property type="match status" value="1"/>
</dbReference>
<keyword evidence="6" id="KW-1185">Reference proteome</keyword>
<dbReference type="PANTHER" id="PTHR34135">
    <property type="entry name" value="LYSOZYME"/>
    <property type="match status" value="1"/>
</dbReference>
<organism evidence="5 6">
    <name type="scientific">Lacihabitans soyangensis</name>
    <dbReference type="NCBI Taxonomy" id="869394"/>
    <lineage>
        <taxon>Bacteria</taxon>
        <taxon>Pseudomonadati</taxon>
        <taxon>Bacteroidota</taxon>
        <taxon>Cytophagia</taxon>
        <taxon>Cytophagales</taxon>
        <taxon>Leadbetterellaceae</taxon>
        <taxon>Lacihabitans</taxon>
    </lineage>
</organism>
<protein>
    <submittedName>
        <fullName evidence="5">Glycoside hydrolase family 25 protein</fullName>
    </submittedName>
</protein>
<name>A0AAE3KVZ1_9BACT</name>
<keyword evidence="4" id="KW-0812">Transmembrane</keyword>
<dbReference type="Gene3D" id="3.20.20.80">
    <property type="entry name" value="Glycosidases"/>
    <property type="match status" value="1"/>
</dbReference>
<evidence type="ECO:0000256" key="4">
    <source>
        <dbReference type="SAM" id="Phobius"/>
    </source>
</evidence>
<keyword evidence="3" id="KW-0326">Glycosidase</keyword>
<keyword evidence="2 5" id="KW-0378">Hydrolase</keyword>
<comment type="similarity">
    <text evidence="1">Belongs to the glycosyl hydrolase 25 family.</text>
</comment>
<dbReference type="InterPro" id="IPR017853">
    <property type="entry name" value="GH"/>
</dbReference>
<proteinExistence type="inferred from homology"/>
<dbReference type="InterPro" id="IPR018077">
    <property type="entry name" value="Glyco_hydro_fam25_subgr"/>
</dbReference>
<dbReference type="SMART" id="SM00641">
    <property type="entry name" value="Glyco_25"/>
    <property type="match status" value="1"/>
</dbReference>
<comment type="caution">
    <text evidence="5">The sequence shown here is derived from an EMBL/GenBank/DDBJ whole genome shotgun (WGS) entry which is preliminary data.</text>
</comment>
<feature type="transmembrane region" description="Helical" evidence="4">
    <location>
        <begin position="30"/>
        <end position="47"/>
    </location>
</feature>
<dbReference type="GO" id="GO:0016052">
    <property type="term" value="P:carbohydrate catabolic process"/>
    <property type="evidence" value="ECO:0007669"/>
    <property type="project" value="TreeGrafter"/>
</dbReference>
<evidence type="ECO:0000313" key="5">
    <source>
        <dbReference type="EMBL" id="MCP9764766.1"/>
    </source>
</evidence>
<evidence type="ECO:0000256" key="3">
    <source>
        <dbReference type="ARBA" id="ARBA00023295"/>
    </source>
</evidence>
<dbReference type="InterPro" id="IPR002053">
    <property type="entry name" value="Glyco_hydro_25"/>
</dbReference>
<keyword evidence="4" id="KW-0472">Membrane</keyword>
<dbReference type="PROSITE" id="PS51904">
    <property type="entry name" value="GLYCOSYL_HYDROL_F25_2"/>
    <property type="match status" value="1"/>
</dbReference>
<evidence type="ECO:0000313" key="6">
    <source>
        <dbReference type="Proteomes" id="UP001204144"/>
    </source>
</evidence>
<reference evidence="5 6" key="1">
    <citation type="submission" date="2018-11" db="EMBL/GenBank/DDBJ databases">
        <title>Novel bacteria species description.</title>
        <authorList>
            <person name="Han J.-H."/>
        </authorList>
    </citation>
    <scope>NUCLEOTIDE SEQUENCE [LARGE SCALE GENOMIC DNA]</scope>
    <source>
        <strain evidence="5 6">KCTC23259</strain>
    </source>
</reference>
<accession>A0AAE3KVZ1</accession>
<evidence type="ECO:0000256" key="1">
    <source>
        <dbReference type="ARBA" id="ARBA00010646"/>
    </source>
</evidence>